<organism evidence="1 2">
    <name type="scientific">Apostasia shenzhenica</name>
    <dbReference type="NCBI Taxonomy" id="1088818"/>
    <lineage>
        <taxon>Eukaryota</taxon>
        <taxon>Viridiplantae</taxon>
        <taxon>Streptophyta</taxon>
        <taxon>Embryophyta</taxon>
        <taxon>Tracheophyta</taxon>
        <taxon>Spermatophyta</taxon>
        <taxon>Magnoliopsida</taxon>
        <taxon>Liliopsida</taxon>
        <taxon>Asparagales</taxon>
        <taxon>Orchidaceae</taxon>
        <taxon>Apostasioideae</taxon>
        <taxon>Apostasia</taxon>
    </lineage>
</organism>
<accession>A0A2I0B1S4</accession>
<name>A0A2I0B1S4_9ASPA</name>
<gene>
    <name evidence="1" type="ORF">AXF42_Ash008581</name>
</gene>
<proteinExistence type="predicted"/>
<dbReference type="EMBL" id="KZ451923">
    <property type="protein sequence ID" value="PKA61751.1"/>
    <property type="molecule type" value="Genomic_DNA"/>
</dbReference>
<reference evidence="1 2" key="1">
    <citation type="journal article" date="2017" name="Nature">
        <title>The Apostasia genome and the evolution of orchids.</title>
        <authorList>
            <person name="Zhang G.Q."/>
            <person name="Liu K.W."/>
            <person name="Li Z."/>
            <person name="Lohaus R."/>
            <person name="Hsiao Y.Y."/>
            <person name="Niu S.C."/>
            <person name="Wang J.Y."/>
            <person name="Lin Y.C."/>
            <person name="Xu Q."/>
            <person name="Chen L.J."/>
            <person name="Yoshida K."/>
            <person name="Fujiwara S."/>
            <person name="Wang Z.W."/>
            <person name="Zhang Y.Q."/>
            <person name="Mitsuda N."/>
            <person name="Wang M."/>
            <person name="Liu G.H."/>
            <person name="Pecoraro L."/>
            <person name="Huang H.X."/>
            <person name="Xiao X.J."/>
            <person name="Lin M."/>
            <person name="Wu X.Y."/>
            <person name="Wu W.L."/>
            <person name="Chen Y.Y."/>
            <person name="Chang S.B."/>
            <person name="Sakamoto S."/>
            <person name="Ohme-Takagi M."/>
            <person name="Yagi M."/>
            <person name="Zeng S.J."/>
            <person name="Shen C.Y."/>
            <person name="Yeh C.M."/>
            <person name="Luo Y.B."/>
            <person name="Tsai W.C."/>
            <person name="Van de Peer Y."/>
            <person name="Liu Z.J."/>
        </authorList>
    </citation>
    <scope>NUCLEOTIDE SEQUENCE [LARGE SCALE GENOMIC DNA]</scope>
    <source>
        <strain evidence="2">cv. Shenzhen</strain>
        <tissue evidence="1">Stem</tissue>
    </source>
</reference>
<protein>
    <submittedName>
        <fullName evidence="1">Uncharacterized protein</fullName>
    </submittedName>
</protein>
<dbReference type="Proteomes" id="UP000236161">
    <property type="component" value="Unassembled WGS sequence"/>
</dbReference>
<dbReference type="AlphaFoldDB" id="A0A2I0B1S4"/>
<keyword evidence="2" id="KW-1185">Reference proteome</keyword>
<evidence type="ECO:0000313" key="1">
    <source>
        <dbReference type="EMBL" id="PKA61751.1"/>
    </source>
</evidence>
<sequence length="98" mass="11159">MISCSTIYLIPYLVSVESDMKDQILIPVGIDVSISRTWMISNNGNIGTAEEGLWAQDQEERSELNCLLCYWSFNVQSFQLPEELLGQKCKHFIIVISN</sequence>
<evidence type="ECO:0000313" key="2">
    <source>
        <dbReference type="Proteomes" id="UP000236161"/>
    </source>
</evidence>